<feature type="non-terminal residue" evidence="1">
    <location>
        <position position="1"/>
    </location>
</feature>
<dbReference type="AlphaFoldDB" id="X0WN62"/>
<reference evidence="1" key="1">
    <citation type="journal article" date="2014" name="Front. Microbiol.">
        <title>High frequency of phylogenetically diverse reductive dehalogenase-homologous genes in deep subseafloor sedimentary metagenomes.</title>
        <authorList>
            <person name="Kawai M."/>
            <person name="Futagami T."/>
            <person name="Toyoda A."/>
            <person name="Takaki Y."/>
            <person name="Nishi S."/>
            <person name="Hori S."/>
            <person name="Arai W."/>
            <person name="Tsubouchi T."/>
            <person name="Morono Y."/>
            <person name="Uchiyama I."/>
            <person name="Ito T."/>
            <person name="Fujiyama A."/>
            <person name="Inagaki F."/>
            <person name="Takami H."/>
        </authorList>
    </citation>
    <scope>NUCLEOTIDE SEQUENCE</scope>
    <source>
        <strain evidence="1">Expedition CK06-06</strain>
    </source>
</reference>
<dbReference type="GO" id="GO:0008935">
    <property type="term" value="F:1,4-dihydroxy-2-naphthoyl-CoA synthase activity"/>
    <property type="evidence" value="ECO:0007669"/>
    <property type="project" value="TreeGrafter"/>
</dbReference>
<evidence type="ECO:0000313" key="1">
    <source>
        <dbReference type="EMBL" id="GAG32065.1"/>
    </source>
</evidence>
<sequence length="133" mass="14858">AQFGQAGPRVGSYDPGIGTGDLVRCVGMKKAKEIWYLCRRYTALEALQMGLVNCVVPPDQLDEEVDKWCQELLAKSPTALKMLKYAFHAEWDGIVGITNLGIGSVSLYYGTEEAMEGRNAFMEKRQPDFGKYR</sequence>
<dbReference type="InterPro" id="IPR001753">
    <property type="entry name" value="Enoyl-CoA_hydra/iso"/>
</dbReference>
<dbReference type="InterPro" id="IPR029045">
    <property type="entry name" value="ClpP/crotonase-like_dom_sf"/>
</dbReference>
<organism evidence="1">
    <name type="scientific">marine sediment metagenome</name>
    <dbReference type="NCBI Taxonomy" id="412755"/>
    <lineage>
        <taxon>unclassified sequences</taxon>
        <taxon>metagenomes</taxon>
        <taxon>ecological metagenomes</taxon>
    </lineage>
</organism>
<dbReference type="CDD" id="cd06558">
    <property type="entry name" value="crotonase-like"/>
    <property type="match status" value="1"/>
</dbReference>
<dbReference type="Gene3D" id="3.90.226.10">
    <property type="entry name" value="2-enoyl-CoA Hydratase, Chain A, domain 1"/>
    <property type="match status" value="1"/>
</dbReference>
<dbReference type="PANTHER" id="PTHR43113">
    <property type="entry name" value="NUCLEOSIDE-DIPHOSPHATE-SUGAR EPIMERASE"/>
    <property type="match status" value="1"/>
</dbReference>
<dbReference type="EMBL" id="BARS01040105">
    <property type="protein sequence ID" value="GAG32065.1"/>
    <property type="molecule type" value="Genomic_DNA"/>
</dbReference>
<protein>
    <recommendedName>
        <fullName evidence="2">1,4-dihydroxy-2-naphthoyl-CoA synthase</fullName>
    </recommendedName>
</protein>
<gene>
    <name evidence="1" type="ORF">S01H1_61183</name>
</gene>
<proteinExistence type="predicted"/>
<name>X0WN62_9ZZZZ</name>
<accession>X0WN62</accession>
<dbReference type="PANTHER" id="PTHR43113:SF1">
    <property type="entry name" value="1,4-DIHYDROXY-2-NAPHTHOYL-COA SYNTHASE, PEROXISOMAL"/>
    <property type="match status" value="1"/>
</dbReference>
<dbReference type="Pfam" id="PF00378">
    <property type="entry name" value="ECH_1"/>
    <property type="match status" value="1"/>
</dbReference>
<dbReference type="Gene3D" id="1.10.12.10">
    <property type="entry name" value="Lyase 2-enoyl-coa Hydratase, Chain A, domain 2"/>
    <property type="match status" value="1"/>
</dbReference>
<comment type="caution">
    <text evidence="1">The sequence shown here is derived from an EMBL/GenBank/DDBJ whole genome shotgun (WGS) entry which is preliminary data.</text>
</comment>
<evidence type="ECO:0008006" key="2">
    <source>
        <dbReference type="Google" id="ProtNLM"/>
    </source>
</evidence>
<dbReference type="InterPro" id="IPR014748">
    <property type="entry name" value="Enoyl-CoA_hydra_C"/>
</dbReference>
<dbReference type="SUPFAM" id="SSF52096">
    <property type="entry name" value="ClpP/crotonase"/>
    <property type="match status" value="1"/>
</dbReference>